<keyword evidence="1" id="KW-1133">Transmembrane helix</keyword>
<feature type="transmembrane region" description="Helical" evidence="1">
    <location>
        <begin position="461"/>
        <end position="489"/>
    </location>
</feature>
<dbReference type="RefSeq" id="WP_275089830.1">
    <property type="nucleotide sequence ID" value="NZ_CP119078.1"/>
</dbReference>
<sequence>MRAGEYYAGGLNLQFFQNYEFEEPAINNSSENAAIIARNALRILMMGWRHDWQQIISTKTLKAIFIQRDRELMQGMRLAFQQGFHHIYEQLRENKNLTIEQRRQAELYISNCLTLLPYSDINPYESVAVPQWINGEWRLVDYKVTSIELTPTNGFKKLFINDEDRVFAYGLEPIADDEAEPHLIFMGTTYPAGQGFITQVNTDLEGFETVGNTLYRSGRPRILNWLNKQTKKIHCCGTSLGGSLSLLLAIDQGDKLSRVDALNPAGLYDSWFIRNHLDKWNELNDKPQVIIQKQGNDPVSRFGIWKPDWDVIHVIPPADKQGPNQFVDHALNYAGFAETQFIGIDTVIDNEEHRRRNFFLYTLARGIAYYCGLVPHRYLILPCWRYVSTHKIQLALIGALIVLFALLPMVIPGMVMPFLGLTAVLINAFVSGITLGFLIDKVFWFLLDNHRGENSSDLEKFLNWLLTQSSFILTAVSLLAVGIGVTAAFLFMGPLLIPSILFAVAGLTAVGYAAYIMSGVLNTVFGSENIAPAACHNPFLARNQSLDIYKNEQEMIFSLQELHEYYYAKRVLLKGKSLIPESNESGKDKFGGKSKKEILQTATTDEPTAAIKVKASKAKVYDMKQTVQLLRRIGLHSSPNKLKELLEENQENYTRGKACPAA</sequence>
<keyword evidence="3" id="KW-1185">Reference proteome</keyword>
<evidence type="ECO:0000256" key="1">
    <source>
        <dbReference type="SAM" id="Phobius"/>
    </source>
</evidence>
<protein>
    <submittedName>
        <fullName evidence="2">Uncharacterized protein</fullName>
    </submittedName>
</protein>
<organism evidence="2 3">
    <name type="scientific">Legionella cardiaca</name>
    <dbReference type="NCBI Taxonomy" id="1071983"/>
    <lineage>
        <taxon>Bacteria</taxon>
        <taxon>Pseudomonadati</taxon>
        <taxon>Pseudomonadota</taxon>
        <taxon>Gammaproteobacteria</taxon>
        <taxon>Legionellales</taxon>
        <taxon>Legionellaceae</taxon>
        <taxon>Legionella</taxon>
    </lineage>
</organism>
<accession>A0ABY8ATL9</accession>
<feature type="transmembrane region" description="Helical" evidence="1">
    <location>
        <begin position="358"/>
        <end position="380"/>
    </location>
</feature>
<feature type="transmembrane region" description="Helical" evidence="1">
    <location>
        <begin position="417"/>
        <end position="440"/>
    </location>
</feature>
<feature type="transmembrane region" description="Helical" evidence="1">
    <location>
        <begin position="495"/>
        <end position="515"/>
    </location>
</feature>
<dbReference type="EMBL" id="CP119078">
    <property type="protein sequence ID" value="WED44014.1"/>
    <property type="molecule type" value="Genomic_DNA"/>
</dbReference>
<proteinExistence type="predicted"/>
<reference evidence="2 3" key="1">
    <citation type="submission" date="2023-02" db="EMBL/GenBank/DDBJ databases">
        <title>Genome Sequence of L. cardiaca H63T.</title>
        <authorList>
            <person name="Lopez A.E."/>
            <person name="Cianciotto N.P."/>
        </authorList>
    </citation>
    <scope>NUCLEOTIDE SEQUENCE [LARGE SCALE GENOMIC DNA]</scope>
    <source>
        <strain evidence="2 3">H63</strain>
    </source>
</reference>
<feature type="transmembrane region" description="Helical" evidence="1">
    <location>
        <begin position="392"/>
        <end position="411"/>
    </location>
</feature>
<keyword evidence="1" id="KW-0812">Transmembrane</keyword>
<dbReference type="InterPro" id="IPR029058">
    <property type="entry name" value="AB_hydrolase_fold"/>
</dbReference>
<dbReference type="Proteomes" id="UP001222087">
    <property type="component" value="Chromosome"/>
</dbReference>
<name>A0ABY8ATL9_9GAMM</name>
<evidence type="ECO:0000313" key="2">
    <source>
        <dbReference type="EMBL" id="WED44014.1"/>
    </source>
</evidence>
<dbReference type="SUPFAM" id="SSF53474">
    <property type="entry name" value="alpha/beta-Hydrolases"/>
    <property type="match status" value="1"/>
</dbReference>
<keyword evidence="1" id="KW-0472">Membrane</keyword>
<evidence type="ECO:0000313" key="3">
    <source>
        <dbReference type="Proteomes" id="UP001222087"/>
    </source>
</evidence>
<gene>
    <name evidence="2" type="ORF">PXX05_04305</name>
</gene>